<dbReference type="PROSITE" id="PS01302">
    <property type="entry name" value="UPF0758"/>
    <property type="match status" value="1"/>
</dbReference>
<sequence>MAYPVFLFMVKLKQKRRITGFAVDDQPREKLIREGRRSLSDAELIAILIGSGTAGVSVVKLSQSILGQYDHSLSELGRASLDELKNFHGIGDAKAVTIIAALEIGRRRKEEPDQKKPVITCARDAFEMMHPALADLNHEEFWIMMLNSANGVIGKAMISKGGRAGTIADPKIIFKTALERNAAYLILFHNHPSGNLKASDEDIRITKKLVEAGKTMDLFVLDHLIVAGGSYLSLADEGMI</sequence>
<dbReference type="PROSITE" id="PS50249">
    <property type="entry name" value="MPN"/>
    <property type="match status" value="1"/>
</dbReference>
<dbReference type="NCBIfam" id="NF000642">
    <property type="entry name" value="PRK00024.1"/>
    <property type="match status" value="1"/>
</dbReference>
<evidence type="ECO:0000313" key="9">
    <source>
        <dbReference type="Proteomes" id="UP000320300"/>
    </source>
</evidence>
<dbReference type="PANTHER" id="PTHR30471:SF3">
    <property type="entry name" value="UPF0758 PROTEIN YEES-RELATED"/>
    <property type="match status" value="1"/>
</dbReference>
<organism evidence="8 9">
    <name type="scientific">Pedobacter westerhofensis</name>
    <dbReference type="NCBI Taxonomy" id="425512"/>
    <lineage>
        <taxon>Bacteria</taxon>
        <taxon>Pseudomonadati</taxon>
        <taxon>Bacteroidota</taxon>
        <taxon>Sphingobacteriia</taxon>
        <taxon>Sphingobacteriales</taxon>
        <taxon>Sphingobacteriaceae</taxon>
        <taxon>Pedobacter</taxon>
    </lineage>
</organism>
<dbReference type="SUPFAM" id="SSF47781">
    <property type="entry name" value="RuvA domain 2-like"/>
    <property type="match status" value="1"/>
</dbReference>
<dbReference type="Gene3D" id="3.40.140.10">
    <property type="entry name" value="Cytidine Deaminase, domain 2"/>
    <property type="match status" value="1"/>
</dbReference>
<name>A0A521D906_9SPHI</name>
<dbReference type="EMBL" id="FXTN01000005">
    <property type="protein sequence ID" value="SMO68095.1"/>
    <property type="molecule type" value="Genomic_DNA"/>
</dbReference>
<keyword evidence="2" id="KW-0479">Metal-binding</keyword>
<dbReference type="Pfam" id="PF04002">
    <property type="entry name" value="RadC"/>
    <property type="match status" value="1"/>
</dbReference>
<dbReference type="InterPro" id="IPR001405">
    <property type="entry name" value="UPF0758"/>
</dbReference>
<dbReference type="NCBIfam" id="TIGR00608">
    <property type="entry name" value="radc"/>
    <property type="match status" value="1"/>
</dbReference>
<feature type="domain" description="MPN" evidence="7">
    <location>
        <begin position="118"/>
        <end position="240"/>
    </location>
</feature>
<dbReference type="Pfam" id="PF20582">
    <property type="entry name" value="UPF0758_N"/>
    <property type="match status" value="1"/>
</dbReference>
<dbReference type="Proteomes" id="UP000320300">
    <property type="component" value="Unassembled WGS sequence"/>
</dbReference>
<evidence type="ECO:0000256" key="6">
    <source>
        <dbReference type="RuleBase" id="RU003797"/>
    </source>
</evidence>
<comment type="similarity">
    <text evidence="6">Belongs to the UPF0758 family.</text>
</comment>
<keyword evidence="1" id="KW-0645">Protease</keyword>
<evidence type="ECO:0000313" key="8">
    <source>
        <dbReference type="EMBL" id="SMO68095.1"/>
    </source>
</evidence>
<dbReference type="InterPro" id="IPR010994">
    <property type="entry name" value="RuvA_2-like"/>
</dbReference>
<evidence type="ECO:0000256" key="5">
    <source>
        <dbReference type="ARBA" id="ARBA00023049"/>
    </source>
</evidence>
<keyword evidence="5" id="KW-0482">Metalloprotease</keyword>
<dbReference type="PANTHER" id="PTHR30471">
    <property type="entry name" value="DNA REPAIR PROTEIN RADC"/>
    <property type="match status" value="1"/>
</dbReference>
<reference evidence="8 9" key="1">
    <citation type="submission" date="2017-05" db="EMBL/GenBank/DDBJ databases">
        <authorList>
            <person name="Varghese N."/>
            <person name="Submissions S."/>
        </authorList>
    </citation>
    <scope>NUCLEOTIDE SEQUENCE [LARGE SCALE GENOMIC DNA]</scope>
    <source>
        <strain evidence="8 9">DSM 19036</strain>
    </source>
</reference>
<proteinExistence type="inferred from homology"/>
<dbReference type="InterPro" id="IPR025657">
    <property type="entry name" value="RadC_JAB"/>
</dbReference>
<keyword evidence="9" id="KW-1185">Reference proteome</keyword>
<dbReference type="GO" id="GO:0008237">
    <property type="term" value="F:metallopeptidase activity"/>
    <property type="evidence" value="ECO:0007669"/>
    <property type="project" value="UniProtKB-KW"/>
</dbReference>
<accession>A0A521D906</accession>
<evidence type="ECO:0000256" key="2">
    <source>
        <dbReference type="ARBA" id="ARBA00022723"/>
    </source>
</evidence>
<protein>
    <submittedName>
        <fullName evidence="8">DNA replication and repair protein RadC</fullName>
    </submittedName>
</protein>
<gene>
    <name evidence="8" type="ORF">SAMN06265348_105113</name>
</gene>
<dbReference type="CDD" id="cd08071">
    <property type="entry name" value="MPN_DUF2466"/>
    <property type="match status" value="1"/>
</dbReference>
<dbReference type="GO" id="GO:0006508">
    <property type="term" value="P:proteolysis"/>
    <property type="evidence" value="ECO:0007669"/>
    <property type="project" value="UniProtKB-KW"/>
</dbReference>
<dbReference type="AlphaFoldDB" id="A0A521D906"/>
<evidence type="ECO:0000256" key="3">
    <source>
        <dbReference type="ARBA" id="ARBA00022801"/>
    </source>
</evidence>
<keyword evidence="3" id="KW-0378">Hydrolase</keyword>
<evidence type="ECO:0000259" key="7">
    <source>
        <dbReference type="PROSITE" id="PS50249"/>
    </source>
</evidence>
<dbReference type="InterPro" id="IPR046778">
    <property type="entry name" value="UPF0758_N"/>
</dbReference>
<evidence type="ECO:0000256" key="1">
    <source>
        <dbReference type="ARBA" id="ARBA00022670"/>
    </source>
</evidence>
<evidence type="ECO:0000256" key="4">
    <source>
        <dbReference type="ARBA" id="ARBA00022833"/>
    </source>
</evidence>
<dbReference type="InterPro" id="IPR020891">
    <property type="entry name" value="UPF0758_CS"/>
</dbReference>
<keyword evidence="4" id="KW-0862">Zinc</keyword>
<dbReference type="GO" id="GO:0046872">
    <property type="term" value="F:metal ion binding"/>
    <property type="evidence" value="ECO:0007669"/>
    <property type="project" value="UniProtKB-KW"/>
</dbReference>
<dbReference type="InterPro" id="IPR037518">
    <property type="entry name" value="MPN"/>
</dbReference>